<dbReference type="Proteomes" id="UP001552299">
    <property type="component" value="Unassembled WGS sequence"/>
</dbReference>
<organism evidence="2 3">
    <name type="scientific">Dendrobium thyrsiflorum</name>
    <name type="common">Pinecone-like raceme dendrobium</name>
    <name type="synonym">Orchid</name>
    <dbReference type="NCBI Taxonomy" id="117978"/>
    <lineage>
        <taxon>Eukaryota</taxon>
        <taxon>Viridiplantae</taxon>
        <taxon>Streptophyta</taxon>
        <taxon>Embryophyta</taxon>
        <taxon>Tracheophyta</taxon>
        <taxon>Spermatophyta</taxon>
        <taxon>Magnoliopsida</taxon>
        <taxon>Liliopsida</taxon>
        <taxon>Asparagales</taxon>
        <taxon>Orchidaceae</taxon>
        <taxon>Epidendroideae</taxon>
        <taxon>Malaxideae</taxon>
        <taxon>Dendrobiinae</taxon>
        <taxon>Dendrobium</taxon>
    </lineage>
</organism>
<name>A0ABD0VU64_DENTH</name>
<evidence type="ECO:0000313" key="2">
    <source>
        <dbReference type="EMBL" id="KAL0926262.1"/>
    </source>
</evidence>
<reference evidence="2 3" key="1">
    <citation type="journal article" date="2024" name="Plant Biotechnol. J.">
        <title>Dendrobium thyrsiflorum genome and its molecular insights into genes involved in important horticultural traits.</title>
        <authorList>
            <person name="Chen B."/>
            <person name="Wang J.Y."/>
            <person name="Zheng P.J."/>
            <person name="Li K.L."/>
            <person name="Liang Y.M."/>
            <person name="Chen X.F."/>
            <person name="Zhang C."/>
            <person name="Zhao X."/>
            <person name="He X."/>
            <person name="Zhang G.Q."/>
            <person name="Liu Z.J."/>
            <person name="Xu Q."/>
        </authorList>
    </citation>
    <scope>NUCLEOTIDE SEQUENCE [LARGE SCALE GENOMIC DNA]</scope>
    <source>
        <strain evidence="2">GZMU011</strain>
    </source>
</reference>
<gene>
    <name evidence="2" type="ORF">M5K25_002478</name>
</gene>
<dbReference type="AlphaFoldDB" id="A0ABD0VU64"/>
<proteinExistence type="predicted"/>
<evidence type="ECO:0000313" key="3">
    <source>
        <dbReference type="Proteomes" id="UP001552299"/>
    </source>
</evidence>
<keyword evidence="3" id="KW-1185">Reference proteome</keyword>
<protein>
    <submittedName>
        <fullName evidence="2">Uncharacterized protein</fullName>
    </submittedName>
</protein>
<accession>A0ABD0VU64</accession>
<evidence type="ECO:0000256" key="1">
    <source>
        <dbReference type="SAM" id="Coils"/>
    </source>
</evidence>
<keyword evidence="1" id="KW-0175">Coiled coil</keyword>
<sequence>MSSQPNITLSFLPPQSLQPIILHFSPTTPSTSSTALASIQNRERQGKKRRKLNLNKHLTHITDLSPSLGILMITNIAREETVLCRLQVEAKGVTVLCRLQVEAKGVQIDQLVKRFEAFKTRFDTFEAQHQQFQTNMYAYMDQQQQQRAHDRAWFTEQFDRLFSFHQPPPPPPPDDDANIFSFLDDHKNALKSAQDRDNPLIVLDDVLQSCVKQSLVEVSERIHSAYRKLKKMHASLCLDHLNLQKEYEIIRKDHALIDNNHMKLLDEFDELKKKCDELEKLNDEIERDGKTLIDKNIHREHLRNIEIMGLKHMNSYFERKWKEFEENRKIPALV</sequence>
<feature type="coiled-coil region" evidence="1">
    <location>
        <begin position="261"/>
        <end position="295"/>
    </location>
</feature>
<dbReference type="EMBL" id="JANQDX010000003">
    <property type="protein sequence ID" value="KAL0926262.1"/>
    <property type="molecule type" value="Genomic_DNA"/>
</dbReference>
<comment type="caution">
    <text evidence="2">The sequence shown here is derived from an EMBL/GenBank/DDBJ whole genome shotgun (WGS) entry which is preliminary data.</text>
</comment>